<feature type="domain" description="Aldehyde dehydrogenase" evidence="8">
    <location>
        <begin position="12"/>
        <end position="283"/>
    </location>
</feature>
<keyword evidence="10" id="KW-1185">Reference proteome</keyword>
<evidence type="ECO:0000256" key="6">
    <source>
        <dbReference type="ARBA" id="ARBA00049024"/>
    </source>
</evidence>
<dbReference type="PROSITE" id="PS01223">
    <property type="entry name" value="PROA"/>
    <property type="match status" value="1"/>
</dbReference>
<dbReference type="CDD" id="cd07079">
    <property type="entry name" value="ALDH_F18-19_ProA-GPR"/>
    <property type="match status" value="1"/>
</dbReference>
<evidence type="ECO:0000256" key="1">
    <source>
        <dbReference type="ARBA" id="ARBA00004985"/>
    </source>
</evidence>
<dbReference type="EC" id="1.2.1.41" evidence="7"/>
<dbReference type="InterPro" id="IPR016162">
    <property type="entry name" value="Ald_DH_N"/>
</dbReference>
<dbReference type="GO" id="GO:0004350">
    <property type="term" value="F:glutamate-5-semialdehyde dehydrogenase activity"/>
    <property type="evidence" value="ECO:0007669"/>
    <property type="project" value="UniProtKB-EC"/>
</dbReference>
<dbReference type="PIRSF" id="PIRSF000151">
    <property type="entry name" value="GPR"/>
    <property type="match status" value="1"/>
</dbReference>
<dbReference type="InterPro" id="IPR012134">
    <property type="entry name" value="Glu-5-SA_DH"/>
</dbReference>
<dbReference type="InterPro" id="IPR015590">
    <property type="entry name" value="Aldehyde_DH_dom"/>
</dbReference>
<dbReference type="NCBIfam" id="NF001221">
    <property type="entry name" value="PRK00197.1"/>
    <property type="match status" value="1"/>
</dbReference>
<proteinExistence type="inferred from homology"/>
<evidence type="ECO:0000256" key="2">
    <source>
        <dbReference type="ARBA" id="ARBA00022605"/>
    </source>
</evidence>
<comment type="catalytic activity">
    <reaction evidence="6 7">
        <text>L-glutamate 5-semialdehyde + phosphate + NADP(+) = L-glutamyl 5-phosphate + NADPH + H(+)</text>
        <dbReference type="Rhea" id="RHEA:19541"/>
        <dbReference type="ChEBI" id="CHEBI:15378"/>
        <dbReference type="ChEBI" id="CHEBI:43474"/>
        <dbReference type="ChEBI" id="CHEBI:57783"/>
        <dbReference type="ChEBI" id="CHEBI:58066"/>
        <dbReference type="ChEBI" id="CHEBI:58274"/>
        <dbReference type="ChEBI" id="CHEBI:58349"/>
        <dbReference type="EC" id="1.2.1.41"/>
    </reaction>
</comment>
<comment type="similarity">
    <text evidence="7">Belongs to the gamma-glutamyl phosphate reductase family.</text>
</comment>
<evidence type="ECO:0000256" key="4">
    <source>
        <dbReference type="ARBA" id="ARBA00022857"/>
    </source>
</evidence>
<organism evidence="9 10">
    <name type="scientific">Veillonella magna</name>
    <dbReference type="NCBI Taxonomy" id="464322"/>
    <lineage>
        <taxon>Bacteria</taxon>
        <taxon>Bacillati</taxon>
        <taxon>Bacillota</taxon>
        <taxon>Negativicutes</taxon>
        <taxon>Veillonellales</taxon>
        <taxon>Veillonellaceae</taxon>
        <taxon>Veillonella</taxon>
    </lineage>
</organism>
<keyword evidence="3 7" id="KW-0641">Proline biosynthesis</keyword>
<dbReference type="NCBIfam" id="TIGR00407">
    <property type="entry name" value="proA"/>
    <property type="match status" value="1"/>
</dbReference>
<dbReference type="InterPro" id="IPR016163">
    <property type="entry name" value="Ald_DH_C"/>
</dbReference>
<evidence type="ECO:0000256" key="3">
    <source>
        <dbReference type="ARBA" id="ARBA00022650"/>
    </source>
</evidence>
<evidence type="ECO:0000313" key="9">
    <source>
        <dbReference type="EMBL" id="MBM6912497.1"/>
    </source>
</evidence>
<dbReference type="PANTHER" id="PTHR11063">
    <property type="entry name" value="GLUTAMATE SEMIALDEHYDE DEHYDROGENASE"/>
    <property type="match status" value="1"/>
</dbReference>
<dbReference type="EMBL" id="JACJLA010000005">
    <property type="protein sequence ID" value="MBM6912497.1"/>
    <property type="molecule type" value="Genomic_DNA"/>
</dbReference>
<comment type="subcellular location">
    <subcellularLocation>
        <location evidence="7">Cytoplasm</location>
    </subcellularLocation>
</comment>
<comment type="pathway">
    <text evidence="1 7">Amino-acid biosynthesis; L-proline biosynthesis; L-glutamate 5-semialdehyde from L-glutamate: step 2/2.</text>
</comment>
<dbReference type="Pfam" id="PF00171">
    <property type="entry name" value="Aldedh"/>
    <property type="match status" value="1"/>
</dbReference>
<dbReference type="SUPFAM" id="SSF53720">
    <property type="entry name" value="ALDH-like"/>
    <property type="match status" value="1"/>
</dbReference>
<accession>A0ABS2GG50</accession>
<dbReference type="InterPro" id="IPR000965">
    <property type="entry name" value="GPR_dom"/>
</dbReference>
<evidence type="ECO:0000256" key="7">
    <source>
        <dbReference type="HAMAP-Rule" id="MF_00412"/>
    </source>
</evidence>
<name>A0ABS2GG50_9FIRM</name>
<keyword evidence="7" id="KW-0963">Cytoplasm</keyword>
<dbReference type="RefSeq" id="WP_205087630.1">
    <property type="nucleotide sequence ID" value="NZ_JACJLA010000005.1"/>
</dbReference>
<dbReference type="Proteomes" id="UP000707138">
    <property type="component" value="Unassembled WGS sequence"/>
</dbReference>
<evidence type="ECO:0000313" key="10">
    <source>
        <dbReference type="Proteomes" id="UP000707138"/>
    </source>
</evidence>
<comment type="caution">
    <text evidence="9">The sequence shown here is derived from an EMBL/GenBank/DDBJ whole genome shotgun (WGS) entry which is preliminary data.</text>
</comment>
<gene>
    <name evidence="7" type="primary">proA</name>
    <name evidence="9" type="ORF">H6A01_04035</name>
</gene>
<sequence length="419" mass="46042">MMDYKTLFETMGRQAKTAAFDMQKASTKMKNDVLARVADILEADMATILTANEEDMKHAVANGVPPVMMDRLQLTEDRIRQMALGVRQVIDLPDPIGECMERTARPNGIRIEKRRVPLGVIAMIYEARPNVTIDAAVLCLKTGNAVILRGGKEAMASNRALVAVLRRALKESGLPEDAVQLVEVTDREAVSDLLRQRAYIDVVIPRGGAGLIRRIVEESRIPVIETGSGVVHIYVDKEADPAKVVPIVINAKTQRPSVCNAAETLLVHREAVDTILPDVIDALIKAGVHLYGDEAIQRLTAAAMPATEESWYTEYNDLVMNCRVVDSLEEAIDHINRYGTKHSECIITENKATADTFMRDVDASSVYVNASTRFTDGFEFGYGAEIGISTQKLHARGPMGLPALTSYKFLVYGDGQTRG</sequence>
<dbReference type="HAMAP" id="MF_00412">
    <property type="entry name" value="ProA"/>
    <property type="match status" value="1"/>
</dbReference>
<dbReference type="InterPro" id="IPR020593">
    <property type="entry name" value="G-glutamylP_reductase_CS"/>
</dbReference>
<evidence type="ECO:0000256" key="5">
    <source>
        <dbReference type="ARBA" id="ARBA00023002"/>
    </source>
</evidence>
<keyword evidence="5 7" id="KW-0560">Oxidoreductase</keyword>
<dbReference type="InterPro" id="IPR016161">
    <property type="entry name" value="Ald_DH/histidinol_DH"/>
</dbReference>
<keyword evidence="4 7" id="KW-0521">NADP</keyword>
<reference evidence="9 10" key="1">
    <citation type="journal article" date="2021" name="Sci. Rep.">
        <title>The distribution of antibiotic resistance genes in chicken gut microbiota commensals.</title>
        <authorList>
            <person name="Juricova H."/>
            <person name="Matiasovicova J."/>
            <person name="Kubasova T."/>
            <person name="Cejkova D."/>
            <person name="Rychlik I."/>
        </authorList>
    </citation>
    <scope>NUCLEOTIDE SEQUENCE [LARGE SCALE GENOMIC DNA]</scope>
    <source>
        <strain evidence="9 10">An537</strain>
    </source>
</reference>
<keyword evidence="2 7" id="KW-0028">Amino-acid biosynthesis</keyword>
<protein>
    <recommendedName>
        <fullName evidence="7">Gamma-glutamyl phosphate reductase</fullName>
        <shortName evidence="7">GPR</shortName>
        <ecNumber evidence="7">1.2.1.41</ecNumber>
    </recommendedName>
    <alternativeName>
        <fullName evidence="7">Glutamate-5-semialdehyde dehydrogenase</fullName>
    </alternativeName>
    <alternativeName>
        <fullName evidence="7">Glutamyl-gamma-semialdehyde dehydrogenase</fullName>
        <shortName evidence="7">GSA dehydrogenase</shortName>
    </alternativeName>
</protein>
<comment type="function">
    <text evidence="7">Catalyzes the NADPH-dependent reduction of L-glutamate 5-phosphate into L-glutamate 5-semialdehyde and phosphate. The product spontaneously undergoes cyclization to form 1-pyrroline-5-carboxylate.</text>
</comment>
<dbReference type="Gene3D" id="3.40.605.10">
    <property type="entry name" value="Aldehyde Dehydrogenase, Chain A, domain 1"/>
    <property type="match status" value="1"/>
</dbReference>
<dbReference type="Gene3D" id="3.40.309.10">
    <property type="entry name" value="Aldehyde Dehydrogenase, Chain A, domain 2"/>
    <property type="match status" value="1"/>
</dbReference>
<dbReference type="PANTHER" id="PTHR11063:SF8">
    <property type="entry name" value="DELTA-1-PYRROLINE-5-CARBOXYLATE SYNTHASE"/>
    <property type="match status" value="1"/>
</dbReference>
<evidence type="ECO:0000259" key="8">
    <source>
        <dbReference type="Pfam" id="PF00171"/>
    </source>
</evidence>